<dbReference type="InterPro" id="IPR030395">
    <property type="entry name" value="GP_PDE_dom"/>
</dbReference>
<comment type="caution">
    <text evidence="3">The sequence shown here is derived from an EMBL/GenBank/DDBJ whole genome shotgun (WGS) entry which is preliminary data.</text>
</comment>
<evidence type="ECO:0000259" key="2">
    <source>
        <dbReference type="PROSITE" id="PS51704"/>
    </source>
</evidence>
<evidence type="ECO:0000313" key="3">
    <source>
        <dbReference type="EMBL" id="KAL3401576.1"/>
    </source>
</evidence>
<keyword evidence="4" id="KW-1185">Reference proteome</keyword>
<dbReference type="Pfam" id="PF03009">
    <property type="entry name" value="GDPD"/>
    <property type="match status" value="1"/>
</dbReference>
<dbReference type="Proteomes" id="UP001627154">
    <property type="component" value="Unassembled WGS sequence"/>
</dbReference>
<dbReference type="PROSITE" id="PS51704">
    <property type="entry name" value="GP_PDE"/>
    <property type="match status" value="1"/>
</dbReference>
<dbReference type="PANTHER" id="PTHR46320:SF1">
    <property type="entry name" value="GLYCEROPHOSPHODIESTER PHOSPHODIESTERASE 1"/>
    <property type="match status" value="1"/>
</dbReference>
<protein>
    <recommendedName>
        <fullName evidence="2">GP-PDE domain-containing protein</fullName>
    </recommendedName>
</protein>
<dbReference type="SUPFAM" id="SSF51695">
    <property type="entry name" value="PLC-like phosphodiesterases"/>
    <property type="match status" value="1"/>
</dbReference>
<gene>
    <name evidence="3" type="ORF">TKK_005390</name>
</gene>
<organism evidence="3 4">
    <name type="scientific">Trichogramma kaykai</name>
    <dbReference type="NCBI Taxonomy" id="54128"/>
    <lineage>
        <taxon>Eukaryota</taxon>
        <taxon>Metazoa</taxon>
        <taxon>Ecdysozoa</taxon>
        <taxon>Arthropoda</taxon>
        <taxon>Hexapoda</taxon>
        <taxon>Insecta</taxon>
        <taxon>Pterygota</taxon>
        <taxon>Neoptera</taxon>
        <taxon>Endopterygota</taxon>
        <taxon>Hymenoptera</taxon>
        <taxon>Apocrita</taxon>
        <taxon>Proctotrupomorpha</taxon>
        <taxon>Chalcidoidea</taxon>
        <taxon>Trichogrammatidae</taxon>
        <taxon>Trichogramma</taxon>
    </lineage>
</organism>
<keyword evidence="1" id="KW-1133">Transmembrane helix</keyword>
<dbReference type="CDD" id="cd08573">
    <property type="entry name" value="GDPD_GDE1"/>
    <property type="match status" value="1"/>
</dbReference>
<proteinExistence type="predicted"/>
<dbReference type="EMBL" id="JBJJXI010000045">
    <property type="protein sequence ID" value="KAL3401576.1"/>
    <property type="molecule type" value="Genomic_DNA"/>
</dbReference>
<feature type="transmembrane region" description="Helical" evidence="1">
    <location>
        <begin position="7"/>
        <end position="28"/>
    </location>
</feature>
<name>A0ABD2XAC2_9HYME</name>
<dbReference type="InterPro" id="IPR017946">
    <property type="entry name" value="PLC-like_Pdiesterase_TIM-brl"/>
</dbReference>
<dbReference type="PANTHER" id="PTHR46320">
    <property type="entry name" value="GLYCEROPHOSPHODIESTER PHOSPHODIESTERASE 1"/>
    <property type="match status" value="1"/>
</dbReference>
<reference evidence="3 4" key="1">
    <citation type="journal article" date="2024" name="bioRxiv">
        <title>A reference genome for Trichogramma kaykai: A tiny desert-dwelling parasitoid wasp with competing sex-ratio distorters.</title>
        <authorList>
            <person name="Culotta J."/>
            <person name="Lindsey A.R."/>
        </authorList>
    </citation>
    <scope>NUCLEOTIDE SEQUENCE [LARGE SCALE GENOMIC DNA]</scope>
    <source>
        <strain evidence="3 4">KSX58</strain>
    </source>
</reference>
<feature type="domain" description="GP-PDE" evidence="2">
    <location>
        <begin position="119"/>
        <end position="387"/>
    </location>
</feature>
<dbReference type="AlphaFoldDB" id="A0ABD2XAC2"/>
<feature type="transmembrane region" description="Helical" evidence="1">
    <location>
        <begin position="34"/>
        <end position="55"/>
    </location>
</feature>
<evidence type="ECO:0000313" key="4">
    <source>
        <dbReference type="Proteomes" id="UP001627154"/>
    </source>
</evidence>
<dbReference type="Gene3D" id="3.20.20.190">
    <property type="entry name" value="Phosphatidylinositol (PI) phosphodiesterase"/>
    <property type="match status" value="1"/>
</dbReference>
<sequence>MKILKCLEIGSTAVLLWLYLETIFSLIIDCFYFTLPWFVWGAIAVIVLMKFFIHVPTPNDVQVKKFLGIDPLEIDYVADFMSFDNILCENEEDLKENEYDDEKKEELRLKHEEDDKNCIRVCAHRGAGFDYPENSLSAFRNAYQKGVGAIEFDLALTKDNVPILFHDNNIDRLTGFEGNISDMTWNDLQAYDISATHCLREKLNLHGERIASFEEVLVETLKNGQRMFIDIKASGNEIVNVVLDAFKKYPDLYNQAAISSFNPLTVYNIRKKDPKIIAGMAYRPGFFTYFNYNGQKGPWEPRYNSLHMHLLASMMDLIHDWAFPRLTYYLLGLSFVLLHKDLISPEVVRLWNNREVRVFAWTVNLSSEKTHFLRNLKVSYLTDTLLS</sequence>
<evidence type="ECO:0000256" key="1">
    <source>
        <dbReference type="SAM" id="Phobius"/>
    </source>
</evidence>
<keyword evidence="1" id="KW-0472">Membrane</keyword>
<accession>A0ABD2XAC2</accession>
<keyword evidence="1" id="KW-0812">Transmembrane</keyword>